<sequence length="153" mass="16960">MKSNFGSWWLRVLKGGVKLSPVEQQLLQTFIDHMPTDFQQPLAAQINALNLAQRVAEWRGINFYCLIKGRPSRVGVAPLPCKAGEIKLLSLKVAIDGISPPINVAFWAVNGYFFGFGTDQSLKPVKAATDITLLKVTQSWRSNIQVTDSHANH</sequence>
<comment type="caution">
    <text evidence="1">The sequence shown here is derived from an EMBL/GenBank/DDBJ whole genome shotgun (WGS) entry which is preliminary data.</text>
</comment>
<proteinExistence type="predicted"/>
<organism evidence="1 2">
    <name type="scientific">Fluviicoccus keumensis</name>
    <dbReference type="NCBI Taxonomy" id="1435465"/>
    <lineage>
        <taxon>Bacteria</taxon>
        <taxon>Pseudomonadati</taxon>
        <taxon>Pseudomonadota</taxon>
        <taxon>Gammaproteobacteria</taxon>
        <taxon>Moraxellales</taxon>
        <taxon>Moraxellaceae</taxon>
        <taxon>Fluviicoccus</taxon>
    </lineage>
</organism>
<gene>
    <name evidence="1" type="ORF">EV700_0361</name>
</gene>
<evidence type="ECO:0000313" key="1">
    <source>
        <dbReference type="EMBL" id="RZU47399.1"/>
    </source>
</evidence>
<dbReference type="Proteomes" id="UP000292423">
    <property type="component" value="Unassembled WGS sequence"/>
</dbReference>
<accession>A0A4Q7ZC18</accession>
<reference evidence="1 2" key="1">
    <citation type="submission" date="2019-02" db="EMBL/GenBank/DDBJ databases">
        <title>Genomic Encyclopedia of Type Strains, Phase IV (KMG-IV): sequencing the most valuable type-strain genomes for metagenomic binning, comparative biology and taxonomic classification.</title>
        <authorList>
            <person name="Goeker M."/>
        </authorList>
    </citation>
    <scope>NUCLEOTIDE SEQUENCE [LARGE SCALE GENOMIC DNA]</scope>
    <source>
        <strain evidence="1 2">DSM 105135</strain>
    </source>
</reference>
<dbReference type="RefSeq" id="WP_130410646.1">
    <property type="nucleotide sequence ID" value="NZ_SHKX01000010.1"/>
</dbReference>
<keyword evidence="2" id="KW-1185">Reference proteome</keyword>
<name>A0A4Q7ZC18_9GAMM</name>
<protein>
    <submittedName>
        <fullName evidence="1">Uncharacterized protein</fullName>
    </submittedName>
</protein>
<dbReference type="AlphaFoldDB" id="A0A4Q7ZC18"/>
<dbReference type="EMBL" id="SHKX01000010">
    <property type="protein sequence ID" value="RZU47399.1"/>
    <property type="molecule type" value="Genomic_DNA"/>
</dbReference>
<evidence type="ECO:0000313" key="2">
    <source>
        <dbReference type="Proteomes" id="UP000292423"/>
    </source>
</evidence>